<feature type="non-terminal residue" evidence="2">
    <location>
        <position position="237"/>
    </location>
</feature>
<dbReference type="Gene3D" id="3.40.50.720">
    <property type="entry name" value="NAD(P)-binding Rossmann-like Domain"/>
    <property type="match status" value="1"/>
</dbReference>
<evidence type="ECO:0000313" key="2">
    <source>
        <dbReference type="EMBL" id="SVA88229.1"/>
    </source>
</evidence>
<keyword evidence="1" id="KW-0560">Oxidoreductase</keyword>
<dbReference type="SUPFAM" id="SSF51735">
    <property type="entry name" value="NAD(P)-binding Rossmann-fold domains"/>
    <property type="match status" value="1"/>
</dbReference>
<sequence length="237" mass="26364">MKDKICLITGTASGMGRIAAKSLAEKGATLILVDFDTENGLAARDEIIEATGNNSIEYIDCDVSSFSELHRLSDHIHEHYSRLDVLINNAGITESMRRENEDGFEMTLSTNFLGPFLLTHLLLDLLQAAAPSRIINISSDAHRMVKEFDFDDINNRKRWNKINHGTGFQAYARSKACLNAFSFKLAKKLAETGISVYAVSPGYFINTNAHRHMRGAYALLVKIIRPFLQSADRGALN</sequence>
<dbReference type="PANTHER" id="PTHR43157:SF31">
    <property type="entry name" value="PHOSPHATIDYLINOSITOL-GLYCAN BIOSYNTHESIS CLASS F PROTEIN"/>
    <property type="match status" value="1"/>
</dbReference>
<proteinExistence type="predicted"/>
<dbReference type="GO" id="GO:0016491">
    <property type="term" value="F:oxidoreductase activity"/>
    <property type="evidence" value="ECO:0007669"/>
    <property type="project" value="UniProtKB-KW"/>
</dbReference>
<reference evidence="2" key="1">
    <citation type="submission" date="2018-05" db="EMBL/GenBank/DDBJ databases">
        <authorList>
            <person name="Lanie J.A."/>
            <person name="Ng W.-L."/>
            <person name="Kazmierczak K.M."/>
            <person name="Andrzejewski T.M."/>
            <person name="Davidsen T.M."/>
            <person name="Wayne K.J."/>
            <person name="Tettelin H."/>
            <person name="Glass J.I."/>
            <person name="Rusch D."/>
            <person name="Podicherti R."/>
            <person name="Tsui H.-C.T."/>
            <person name="Winkler M.E."/>
        </authorList>
    </citation>
    <scope>NUCLEOTIDE SEQUENCE</scope>
</reference>
<dbReference type="PANTHER" id="PTHR43157">
    <property type="entry name" value="PHOSPHATIDYLINOSITOL-GLYCAN BIOSYNTHESIS CLASS F PROTEIN-RELATED"/>
    <property type="match status" value="1"/>
</dbReference>
<evidence type="ECO:0000256" key="1">
    <source>
        <dbReference type="ARBA" id="ARBA00023002"/>
    </source>
</evidence>
<dbReference type="EMBL" id="UINC01021194">
    <property type="protein sequence ID" value="SVA88229.1"/>
    <property type="molecule type" value="Genomic_DNA"/>
</dbReference>
<gene>
    <name evidence="2" type="ORF">METZ01_LOCUS141083</name>
</gene>
<organism evidence="2">
    <name type="scientific">marine metagenome</name>
    <dbReference type="NCBI Taxonomy" id="408172"/>
    <lineage>
        <taxon>unclassified sequences</taxon>
        <taxon>metagenomes</taxon>
        <taxon>ecological metagenomes</taxon>
    </lineage>
</organism>
<dbReference type="PRINTS" id="PR00080">
    <property type="entry name" value="SDRFAMILY"/>
</dbReference>
<accession>A0A381ZG96</accession>
<dbReference type="InterPro" id="IPR036291">
    <property type="entry name" value="NAD(P)-bd_dom_sf"/>
</dbReference>
<name>A0A381ZG96_9ZZZZ</name>
<dbReference type="AlphaFoldDB" id="A0A381ZG96"/>
<dbReference type="PRINTS" id="PR00081">
    <property type="entry name" value="GDHRDH"/>
</dbReference>
<protein>
    <recommendedName>
        <fullName evidence="3">Short-chain dehydrogenase/reductase SDR</fullName>
    </recommendedName>
</protein>
<dbReference type="Pfam" id="PF00106">
    <property type="entry name" value="adh_short"/>
    <property type="match status" value="2"/>
</dbReference>
<evidence type="ECO:0008006" key="3">
    <source>
        <dbReference type="Google" id="ProtNLM"/>
    </source>
</evidence>
<dbReference type="InterPro" id="IPR002347">
    <property type="entry name" value="SDR_fam"/>
</dbReference>